<evidence type="ECO:0000313" key="1">
    <source>
        <dbReference type="EMBL" id="KAI6091517.1"/>
    </source>
</evidence>
<organism evidence="1 2">
    <name type="scientific">Hypoxylon rubiginosum</name>
    <dbReference type="NCBI Taxonomy" id="110542"/>
    <lineage>
        <taxon>Eukaryota</taxon>
        <taxon>Fungi</taxon>
        <taxon>Dikarya</taxon>
        <taxon>Ascomycota</taxon>
        <taxon>Pezizomycotina</taxon>
        <taxon>Sordariomycetes</taxon>
        <taxon>Xylariomycetidae</taxon>
        <taxon>Xylariales</taxon>
        <taxon>Hypoxylaceae</taxon>
        <taxon>Hypoxylon</taxon>
    </lineage>
</organism>
<dbReference type="EMBL" id="MU394286">
    <property type="protein sequence ID" value="KAI6091517.1"/>
    <property type="molecule type" value="Genomic_DNA"/>
</dbReference>
<comment type="caution">
    <text evidence="1">The sequence shown here is derived from an EMBL/GenBank/DDBJ whole genome shotgun (WGS) entry which is preliminary data.</text>
</comment>
<sequence length="414" mass="46599">MAVQRPTRPHVLIVGAGPGGLVLAQCLRKQGISYEIFDRDANSSVRPQGWSLGLHSHLDELESSIPDDLSDMREATHHLTPLRLNTQLALYYNHGSTRIGVQDTPEHPCLRVHRARFRQWLCTNIPVQWDKKLTKVVDRDENGKVELGFDDGTKARGDIVVGADGVSSVVREYLLRIPNEKILKVVPTASIVGRVTVAGKAFERQLSLGHSSYLVPVGDLWFFNGLLEVTEVNGEWHGTYVWNYFWFVKDMEEKRYWEHEASPSRRLQNVLENMEHVDEKFTEIVRLTGENGIRNESLVLREAEIEELPQDKNVTLLGDAAHAMTPFAGEGGAHSIRDALNLAKALSQVDLSSSTHTIEAVLGPYQTEMLERGLEGLRRSRDAPTQNKQTKPFVWGQFASEMPDEDVKLDDVKP</sequence>
<gene>
    <name evidence="1" type="ORF">F4821DRAFT_187232</name>
</gene>
<dbReference type="Proteomes" id="UP001497680">
    <property type="component" value="Unassembled WGS sequence"/>
</dbReference>
<evidence type="ECO:0000313" key="2">
    <source>
        <dbReference type="Proteomes" id="UP001497680"/>
    </source>
</evidence>
<protein>
    <submittedName>
        <fullName evidence="1">Uncharacterized protein</fullName>
    </submittedName>
</protein>
<proteinExistence type="predicted"/>
<keyword evidence="2" id="KW-1185">Reference proteome</keyword>
<name>A0ACC0DF66_9PEZI</name>
<accession>A0ACC0DF66</accession>
<reference evidence="1 2" key="1">
    <citation type="journal article" date="2022" name="New Phytol.">
        <title>Ecological generalism drives hyperdiversity of secondary metabolite gene clusters in xylarialean endophytes.</title>
        <authorList>
            <person name="Franco M.E.E."/>
            <person name="Wisecaver J.H."/>
            <person name="Arnold A.E."/>
            <person name="Ju Y.M."/>
            <person name="Slot J.C."/>
            <person name="Ahrendt S."/>
            <person name="Moore L.P."/>
            <person name="Eastman K.E."/>
            <person name="Scott K."/>
            <person name="Konkel Z."/>
            <person name="Mondo S.J."/>
            <person name="Kuo A."/>
            <person name="Hayes R.D."/>
            <person name="Haridas S."/>
            <person name="Andreopoulos B."/>
            <person name="Riley R."/>
            <person name="LaButti K."/>
            <person name="Pangilinan J."/>
            <person name="Lipzen A."/>
            <person name="Amirebrahimi M."/>
            <person name="Yan J."/>
            <person name="Adam C."/>
            <person name="Keymanesh K."/>
            <person name="Ng V."/>
            <person name="Louie K."/>
            <person name="Northen T."/>
            <person name="Drula E."/>
            <person name="Henrissat B."/>
            <person name="Hsieh H.M."/>
            <person name="Youens-Clark K."/>
            <person name="Lutzoni F."/>
            <person name="Miadlikowska J."/>
            <person name="Eastwood D.C."/>
            <person name="Hamelin R.C."/>
            <person name="Grigoriev I.V."/>
            <person name="U'Ren J.M."/>
        </authorList>
    </citation>
    <scope>NUCLEOTIDE SEQUENCE [LARGE SCALE GENOMIC DNA]</scope>
    <source>
        <strain evidence="1 2">ER1909</strain>
    </source>
</reference>